<evidence type="ECO:0000313" key="2">
    <source>
        <dbReference type="Proteomes" id="UP001597294"/>
    </source>
</evidence>
<proteinExistence type="predicted"/>
<dbReference type="EMBL" id="JBHUII010000013">
    <property type="protein sequence ID" value="MFD2207657.1"/>
    <property type="molecule type" value="Genomic_DNA"/>
</dbReference>
<reference evidence="2" key="1">
    <citation type="journal article" date="2019" name="Int. J. Syst. Evol. Microbiol.">
        <title>The Global Catalogue of Microorganisms (GCM) 10K type strain sequencing project: providing services to taxonomists for standard genome sequencing and annotation.</title>
        <authorList>
            <consortium name="The Broad Institute Genomics Platform"/>
            <consortium name="The Broad Institute Genome Sequencing Center for Infectious Disease"/>
            <person name="Wu L."/>
            <person name="Ma J."/>
        </authorList>
    </citation>
    <scope>NUCLEOTIDE SEQUENCE [LARGE SCALE GENOMIC DNA]</scope>
    <source>
        <strain evidence="2">CGMCC 4.7192</strain>
    </source>
</reference>
<protein>
    <recommendedName>
        <fullName evidence="3">Tyrosinase copper-binding domain-containing protein</fullName>
    </recommendedName>
</protein>
<gene>
    <name evidence="1" type="ORF">ACFSKO_18735</name>
</gene>
<comment type="caution">
    <text evidence="1">The sequence shown here is derived from an EMBL/GenBank/DDBJ whole genome shotgun (WGS) entry which is preliminary data.</text>
</comment>
<organism evidence="1 2">
    <name type="scientific">Kiloniella antarctica</name>
    <dbReference type="NCBI Taxonomy" id="1550907"/>
    <lineage>
        <taxon>Bacteria</taxon>
        <taxon>Pseudomonadati</taxon>
        <taxon>Pseudomonadota</taxon>
        <taxon>Alphaproteobacteria</taxon>
        <taxon>Rhodospirillales</taxon>
        <taxon>Kiloniellaceae</taxon>
        <taxon>Kiloniella</taxon>
    </lineage>
</organism>
<sequence>MMCSDIPTPVKSMMASSNMRWRHRYWHLVKNANFVNDPANASLVLALADIGWTASLTGQPGSGLDFLFMHRMMIKNIDAMLANANDAAWPKVVGWSQIPSGANDVDWPEPEIENLDDPTQWPAEFSISLAAISNARSEAVVAQNLEYERILRSTEFLQRDDISLDVYGDVLESSVHNWMHMRFADHPPADFNDESIDNDWLGAPFSSHVNSYFWKLHGWIDDCIGLWETANNETADFSNAWRPPEEAPPWNQLNLDVEILGLAETKSRAPLFDPIAPFQSSPESMESVARMLKD</sequence>
<dbReference type="SUPFAM" id="SSF48056">
    <property type="entry name" value="Di-copper centre-containing domain"/>
    <property type="match status" value="1"/>
</dbReference>
<dbReference type="RefSeq" id="WP_380254524.1">
    <property type="nucleotide sequence ID" value="NZ_JBHUII010000013.1"/>
</dbReference>
<evidence type="ECO:0000313" key="1">
    <source>
        <dbReference type="EMBL" id="MFD2207657.1"/>
    </source>
</evidence>
<accession>A0ABW5BNE9</accession>
<dbReference type="Proteomes" id="UP001597294">
    <property type="component" value="Unassembled WGS sequence"/>
</dbReference>
<dbReference type="InterPro" id="IPR008922">
    <property type="entry name" value="Di-copper_centre_dom_sf"/>
</dbReference>
<keyword evidence="2" id="KW-1185">Reference proteome</keyword>
<evidence type="ECO:0008006" key="3">
    <source>
        <dbReference type="Google" id="ProtNLM"/>
    </source>
</evidence>
<name>A0ABW5BNE9_9PROT</name>